<feature type="domain" description="HTH tetR-type" evidence="3">
    <location>
        <begin position="10"/>
        <end position="70"/>
    </location>
</feature>
<dbReference type="Pfam" id="PF00440">
    <property type="entry name" value="TetR_N"/>
    <property type="match status" value="1"/>
</dbReference>
<dbReference type="Proteomes" id="UP000191554">
    <property type="component" value="Unassembled WGS sequence"/>
</dbReference>
<organism evidence="4 5">
    <name type="scientific">Ruminiclostridium hungatei</name>
    <name type="common">Clostridium hungatei</name>
    <dbReference type="NCBI Taxonomy" id="48256"/>
    <lineage>
        <taxon>Bacteria</taxon>
        <taxon>Bacillati</taxon>
        <taxon>Bacillota</taxon>
        <taxon>Clostridia</taxon>
        <taxon>Eubacteriales</taxon>
        <taxon>Oscillospiraceae</taxon>
        <taxon>Ruminiclostridium</taxon>
    </lineage>
</organism>
<accession>A0A1V4SQW5</accession>
<dbReference type="InterPro" id="IPR001647">
    <property type="entry name" value="HTH_TetR"/>
</dbReference>
<dbReference type="Gene3D" id="1.10.10.60">
    <property type="entry name" value="Homeodomain-like"/>
    <property type="match status" value="1"/>
</dbReference>
<dbReference type="GO" id="GO:0003677">
    <property type="term" value="F:DNA binding"/>
    <property type="evidence" value="ECO:0007669"/>
    <property type="project" value="UniProtKB-UniRule"/>
</dbReference>
<evidence type="ECO:0000313" key="5">
    <source>
        <dbReference type="Proteomes" id="UP000191554"/>
    </source>
</evidence>
<dbReference type="SUPFAM" id="SSF48498">
    <property type="entry name" value="Tetracyclin repressor-like, C-terminal domain"/>
    <property type="match status" value="1"/>
</dbReference>
<dbReference type="InterPro" id="IPR009057">
    <property type="entry name" value="Homeodomain-like_sf"/>
</dbReference>
<evidence type="ECO:0000256" key="2">
    <source>
        <dbReference type="PROSITE-ProRule" id="PRU00335"/>
    </source>
</evidence>
<dbReference type="PROSITE" id="PS50977">
    <property type="entry name" value="HTH_TETR_2"/>
    <property type="match status" value="1"/>
</dbReference>
<sequence length="211" mass="24858">MNPAFENLNAEKKTNIIRACLEEFAQNGYERASTNSMVSRAGISKGLLFHYFGSKKDLYLYLLDYAIEHFIGRFYDNDVKASSDLFERIMKRGIVKMKIASEQPFMYKLVMEAFMDTPGGMEEEMKARYDKIYSQHMPAVFEDIDFSLFREDIDKQKAMEFMLLSFDGIYNRYMKQAKEKALDLSLEEVDKIVSEYYIFIDMIKYGIYKKN</sequence>
<feature type="DNA-binding region" description="H-T-H motif" evidence="2">
    <location>
        <begin position="33"/>
        <end position="52"/>
    </location>
</feature>
<reference evidence="4 5" key="1">
    <citation type="submission" date="2017-03" db="EMBL/GenBank/DDBJ databases">
        <title>Genome sequence of Clostridium hungatei DSM 14427.</title>
        <authorList>
            <person name="Poehlein A."/>
            <person name="Daniel R."/>
        </authorList>
    </citation>
    <scope>NUCLEOTIDE SEQUENCE [LARGE SCALE GENOMIC DNA]</scope>
    <source>
        <strain evidence="4 5">DSM 14427</strain>
    </source>
</reference>
<dbReference type="AlphaFoldDB" id="A0A1V4SQW5"/>
<comment type="caution">
    <text evidence="4">The sequence shown here is derived from an EMBL/GenBank/DDBJ whole genome shotgun (WGS) entry which is preliminary data.</text>
</comment>
<keyword evidence="1 2" id="KW-0238">DNA-binding</keyword>
<evidence type="ECO:0000259" key="3">
    <source>
        <dbReference type="PROSITE" id="PS50977"/>
    </source>
</evidence>
<keyword evidence="5" id="KW-1185">Reference proteome</keyword>
<protein>
    <submittedName>
        <fullName evidence="4">HTH-type transcriptional regulator BetI</fullName>
    </submittedName>
</protein>
<dbReference type="PROSITE" id="PS01081">
    <property type="entry name" value="HTH_TETR_1"/>
    <property type="match status" value="1"/>
</dbReference>
<evidence type="ECO:0000256" key="1">
    <source>
        <dbReference type="ARBA" id="ARBA00023125"/>
    </source>
</evidence>
<dbReference type="EMBL" id="MZGX01000001">
    <property type="protein sequence ID" value="OPX46288.1"/>
    <property type="molecule type" value="Genomic_DNA"/>
</dbReference>
<dbReference type="PANTHER" id="PTHR43479">
    <property type="entry name" value="ACREF/ENVCD OPERON REPRESSOR-RELATED"/>
    <property type="match status" value="1"/>
</dbReference>
<dbReference type="InterPro" id="IPR023772">
    <property type="entry name" value="DNA-bd_HTH_TetR-type_CS"/>
</dbReference>
<evidence type="ECO:0000313" key="4">
    <source>
        <dbReference type="EMBL" id="OPX46288.1"/>
    </source>
</evidence>
<dbReference type="PANTHER" id="PTHR43479:SF11">
    <property type="entry name" value="ACREF_ENVCD OPERON REPRESSOR-RELATED"/>
    <property type="match status" value="1"/>
</dbReference>
<dbReference type="STRING" id="48256.CLHUN_01040"/>
<proteinExistence type="predicted"/>
<name>A0A1V4SQW5_RUMHU</name>
<gene>
    <name evidence="4" type="primary">betI_1</name>
    <name evidence="4" type="ORF">CLHUN_01040</name>
</gene>
<dbReference type="RefSeq" id="WP_165755603.1">
    <property type="nucleotide sequence ID" value="NZ_MZGX01000001.1"/>
</dbReference>
<dbReference type="Gene3D" id="1.10.357.10">
    <property type="entry name" value="Tetracycline Repressor, domain 2"/>
    <property type="match status" value="1"/>
</dbReference>
<dbReference type="InterPro" id="IPR036271">
    <property type="entry name" value="Tet_transcr_reg_TetR-rel_C_sf"/>
</dbReference>
<dbReference type="SUPFAM" id="SSF46689">
    <property type="entry name" value="Homeodomain-like"/>
    <property type="match status" value="1"/>
</dbReference>
<dbReference type="InterPro" id="IPR050624">
    <property type="entry name" value="HTH-type_Tx_Regulator"/>
</dbReference>
<dbReference type="PRINTS" id="PR00455">
    <property type="entry name" value="HTHTETR"/>
</dbReference>